<dbReference type="AlphaFoldDB" id="A0A8T1V2Y9"/>
<gene>
    <name evidence="3" type="ORF">PHYPSEUDO_002248</name>
</gene>
<accession>A0A8T1V2Y9</accession>
<reference evidence="3" key="1">
    <citation type="submission" date="2021-02" db="EMBL/GenBank/DDBJ databases">
        <authorList>
            <person name="Palmer J.M."/>
        </authorList>
    </citation>
    <scope>NUCLEOTIDE SEQUENCE</scope>
    <source>
        <strain evidence="3">SCRP734</strain>
    </source>
</reference>
<evidence type="ECO:0000313" key="3">
    <source>
        <dbReference type="EMBL" id="KAG7375256.1"/>
    </source>
</evidence>
<comment type="caution">
    <text evidence="3">The sequence shown here is derived from an EMBL/GenBank/DDBJ whole genome shotgun (WGS) entry which is preliminary data.</text>
</comment>
<feature type="compositionally biased region" description="Basic and acidic residues" evidence="1">
    <location>
        <begin position="30"/>
        <end position="44"/>
    </location>
</feature>
<name>A0A8T1V2Y9_9STRA</name>
<sequence length="132" mass="14321">MRVGIILLAITTSILVLPATDGAVKGTNKLRTEEGSKNLDKYSKNADASALDDDSDADGKSADSLSTDSLTDEERGFSWTFLKGLLSKKALKEKEPQPKLRPDGPASYLIYREVMGARARLAQLHAERVAKT</sequence>
<evidence type="ECO:0000313" key="4">
    <source>
        <dbReference type="Proteomes" id="UP000694044"/>
    </source>
</evidence>
<organism evidence="3 4">
    <name type="scientific">Phytophthora pseudosyringae</name>
    <dbReference type="NCBI Taxonomy" id="221518"/>
    <lineage>
        <taxon>Eukaryota</taxon>
        <taxon>Sar</taxon>
        <taxon>Stramenopiles</taxon>
        <taxon>Oomycota</taxon>
        <taxon>Peronosporomycetes</taxon>
        <taxon>Peronosporales</taxon>
        <taxon>Peronosporaceae</taxon>
        <taxon>Phytophthora</taxon>
    </lineage>
</organism>
<keyword evidence="2" id="KW-0732">Signal</keyword>
<evidence type="ECO:0000256" key="2">
    <source>
        <dbReference type="SAM" id="SignalP"/>
    </source>
</evidence>
<feature type="signal peptide" evidence="2">
    <location>
        <begin position="1"/>
        <end position="22"/>
    </location>
</feature>
<dbReference type="EMBL" id="JAGDFM010001381">
    <property type="protein sequence ID" value="KAG7375256.1"/>
    <property type="molecule type" value="Genomic_DNA"/>
</dbReference>
<feature type="region of interest" description="Disordered" evidence="1">
    <location>
        <begin position="26"/>
        <end position="72"/>
    </location>
</feature>
<dbReference type="Proteomes" id="UP000694044">
    <property type="component" value="Unassembled WGS sequence"/>
</dbReference>
<feature type="chain" id="PRO_5035890648" description="RxLR effector protein" evidence="2">
    <location>
        <begin position="23"/>
        <end position="132"/>
    </location>
</feature>
<keyword evidence="4" id="KW-1185">Reference proteome</keyword>
<evidence type="ECO:0000256" key="1">
    <source>
        <dbReference type="SAM" id="MobiDB-lite"/>
    </source>
</evidence>
<proteinExistence type="predicted"/>
<evidence type="ECO:0008006" key="5">
    <source>
        <dbReference type="Google" id="ProtNLM"/>
    </source>
</evidence>
<dbReference type="OrthoDB" id="105399at2759"/>
<protein>
    <recommendedName>
        <fullName evidence="5">RxLR effector protein</fullName>
    </recommendedName>
</protein>